<dbReference type="Proteomes" id="UP000229816">
    <property type="component" value="Unassembled WGS sequence"/>
</dbReference>
<name>A0A2M8ESG8_9BACT</name>
<evidence type="ECO:0000313" key="2">
    <source>
        <dbReference type="EMBL" id="PJC28064.1"/>
    </source>
</evidence>
<sequence length="303" mass="33176">MERVGNVRNKEKTILAIEELIGEDPVGRGIKQVRERGRLTGALGEAAHSLLKAEATYIVTGFHVVTKRTVETDGLLGAIFLGRALKQLGKEVYFIHDPETLRPLWDGIAAANFLPTLAVQLTRETMAAKKPEGLLKIAKSACLVAIERHGRAADGNYYTMKGVKIEPSPAPLDQLFLNAYNKEFKDVTTISCADGLNEIGMNNVPRDSNIQAEERIHSIVPVNHLVVAGTANWAAYGLIAALSVLESRNDLLQTEEEEEKVLKAVVDAGAVNEITFESGLTVDTLPLNKHQEIVRNLRLLLQT</sequence>
<evidence type="ECO:0000259" key="1">
    <source>
        <dbReference type="Pfam" id="PF14336"/>
    </source>
</evidence>
<evidence type="ECO:0000313" key="3">
    <source>
        <dbReference type="Proteomes" id="UP000229816"/>
    </source>
</evidence>
<comment type="caution">
    <text evidence="2">The sequence shown here is derived from an EMBL/GenBank/DDBJ whole genome shotgun (WGS) entry which is preliminary data.</text>
</comment>
<dbReference type="AlphaFoldDB" id="A0A2M8ESG8"/>
<dbReference type="PANTHER" id="PTHR32022">
    <property type="entry name" value="D-GLUTAMATE CYCLASE, MITOCHONDRIAL"/>
    <property type="match status" value="1"/>
</dbReference>
<dbReference type="EMBL" id="PFSF01000045">
    <property type="protein sequence ID" value="PJC28064.1"/>
    <property type="molecule type" value="Genomic_DNA"/>
</dbReference>
<reference evidence="3" key="1">
    <citation type="submission" date="2017-09" db="EMBL/GenBank/DDBJ databases">
        <title>Depth-based differentiation of microbial function through sediment-hosted aquifers and enrichment of novel symbionts in the deep terrestrial subsurface.</title>
        <authorList>
            <person name="Probst A.J."/>
            <person name="Ladd B."/>
            <person name="Jarett J.K."/>
            <person name="Geller-Mcgrath D.E."/>
            <person name="Sieber C.M.K."/>
            <person name="Emerson J.B."/>
            <person name="Anantharaman K."/>
            <person name="Thomas B.C."/>
            <person name="Malmstrom R."/>
            <person name="Stieglmeier M."/>
            <person name="Klingl A."/>
            <person name="Woyke T."/>
            <person name="Ryan C.M."/>
            <person name="Banfield J.F."/>
        </authorList>
    </citation>
    <scope>NUCLEOTIDE SEQUENCE [LARGE SCALE GENOMIC DNA]</scope>
</reference>
<dbReference type="PANTHER" id="PTHR32022:SF10">
    <property type="entry name" value="D-GLUTAMATE CYCLASE, MITOCHONDRIAL"/>
    <property type="match status" value="1"/>
</dbReference>
<dbReference type="Pfam" id="PF14336">
    <property type="entry name" value="GLUCM-like_C"/>
    <property type="match status" value="1"/>
</dbReference>
<protein>
    <recommendedName>
        <fullName evidence="1">D-glutamate cyclase-like C-terminal domain-containing protein</fullName>
    </recommendedName>
</protein>
<feature type="domain" description="D-glutamate cyclase-like C-terminal" evidence="1">
    <location>
        <begin position="17"/>
        <end position="298"/>
    </location>
</feature>
<proteinExistence type="predicted"/>
<dbReference type="InterPro" id="IPR025504">
    <property type="entry name" value="GLUCM_C"/>
</dbReference>
<organism evidence="2 3">
    <name type="scientific">Candidatus Shapirobacteria bacterium CG_4_9_14_0_2_um_filter_39_11</name>
    <dbReference type="NCBI Taxonomy" id="1974478"/>
    <lineage>
        <taxon>Bacteria</taxon>
        <taxon>Candidatus Shapironibacteriota</taxon>
    </lineage>
</organism>
<accession>A0A2M8ESG8</accession>
<gene>
    <name evidence="2" type="ORF">CO054_02155</name>
</gene>
<dbReference type="Gene3D" id="3.90.1640.20">
    <property type="entry name" value="TON_0340"/>
    <property type="match status" value="1"/>
</dbReference>